<accession>A0AAU7CLW7</accession>
<protein>
    <submittedName>
        <fullName evidence="4">Redoxin domain-containing protein</fullName>
    </submittedName>
</protein>
<evidence type="ECO:0000256" key="1">
    <source>
        <dbReference type="ARBA" id="ARBA00022729"/>
    </source>
</evidence>
<organism evidence="4">
    <name type="scientific">Singulisphaera sp. Ch08</name>
    <dbReference type="NCBI Taxonomy" id="3120278"/>
    <lineage>
        <taxon>Bacteria</taxon>
        <taxon>Pseudomonadati</taxon>
        <taxon>Planctomycetota</taxon>
        <taxon>Planctomycetia</taxon>
        <taxon>Isosphaerales</taxon>
        <taxon>Isosphaeraceae</taxon>
        <taxon>Singulisphaera</taxon>
    </lineage>
</organism>
<dbReference type="AlphaFoldDB" id="A0AAU7CLW7"/>
<dbReference type="Gene3D" id="3.40.50.1820">
    <property type="entry name" value="alpha/beta hydrolase"/>
    <property type="match status" value="1"/>
</dbReference>
<feature type="domain" description="Thioredoxin" evidence="3">
    <location>
        <begin position="319"/>
        <end position="460"/>
    </location>
</feature>
<dbReference type="GO" id="GO:0016491">
    <property type="term" value="F:oxidoreductase activity"/>
    <property type="evidence" value="ECO:0007669"/>
    <property type="project" value="InterPro"/>
</dbReference>
<sequence>MSWNALRRWTRNSLLAVVLLAVVGFLARDYLFFTFLYQGTRADWELSQVPNEYQRARSIFAEQSRRLGAAPRDVEQARERLSAREAELRGRCLTLAAENLGTKAELTAYYLVGNLWPKSREGEQARAKLLELAVTADMQHWGRMLATTPVGRVDGLRPLGAALVRRVKANPDDPSAACVLARACSLVAPDTDAGEATPEFAEVADLIAERYATSPDIVTFVERIAGLGGGGQSPPWSQPFEPHLRRILAANHDRFVRCGAKMALASLVQASGESRQPEAETLYQEFLAEFDGEHEYHAQGIEKVYRRSAELQLSTIRSHGLGKTAPEIVGVDLDDRPISLNDYHGKVVLVSFWATWCFPCMKMIPHEKEVAERFNRDRFAIVGVNSDTDLRAAREAVDRHGITWRSFRNGDEGPGQISQRWKVVGYPTLYLLDHEGVVRKRWIGNPPLDDLVASIERLLSRAAGGPSPKADPMMNRRSTSPPQAEYARIEVSEDAPTNRGFIGKVHRSPDGRESKYCIFIPRGYEGKSPTPTILFLHGSGYVGSDGRKQLTGALADAIKHHEDEFPFLTIFPQSQEGGWQAGSADGMRAMAILDAVSLDYAVDLGRVYLTGLSMGGEGVWSLAAAHPKRWAAIVPICGGGDPGVAQKIKDIPCWCFHGDADRMIHPEQSRAMIRALQGAGGRPLYHEYPGVDHNCWDRTYSMPDLYQWMLGQRRGESSHGD</sequence>
<name>A0AAU7CLW7_9BACT</name>
<evidence type="ECO:0000313" key="4">
    <source>
        <dbReference type="EMBL" id="XBH06201.1"/>
    </source>
</evidence>
<dbReference type="GO" id="GO:0016209">
    <property type="term" value="F:antioxidant activity"/>
    <property type="evidence" value="ECO:0007669"/>
    <property type="project" value="InterPro"/>
</dbReference>
<evidence type="ECO:0000256" key="2">
    <source>
        <dbReference type="SAM" id="MobiDB-lite"/>
    </source>
</evidence>
<dbReference type="InterPro" id="IPR029058">
    <property type="entry name" value="AB_hydrolase_fold"/>
</dbReference>
<dbReference type="InterPro" id="IPR000866">
    <property type="entry name" value="AhpC/TSA"/>
</dbReference>
<dbReference type="PANTHER" id="PTHR43037">
    <property type="entry name" value="UNNAMED PRODUCT-RELATED"/>
    <property type="match status" value="1"/>
</dbReference>
<dbReference type="Pfam" id="PF00578">
    <property type="entry name" value="AhpC-TSA"/>
    <property type="match status" value="1"/>
</dbReference>
<proteinExistence type="predicted"/>
<dbReference type="Gene3D" id="3.40.30.10">
    <property type="entry name" value="Glutaredoxin"/>
    <property type="match status" value="1"/>
</dbReference>
<reference evidence="4" key="1">
    <citation type="submission" date="2024-05" db="EMBL/GenBank/DDBJ databases">
        <title>Planctomycetes of the genus Singulisphaera possess chitinolytic capabilities.</title>
        <authorList>
            <person name="Ivanova A."/>
        </authorList>
    </citation>
    <scope>NUCLEOTIDE SEQUENCE</scope>
    <source>
        <strain evidence="4">Ch08T</strain>
    </source>
</reference>
<evidence type="ECO:0000259" key="3">
    <source>
        <dbReference type="PROSITE" id="PS51352"/>
    </source>
</evidence>
<feature type="region of interest" description="Disordered" evidence="2">
    <location>
        <begin position="462"/>
        <end position="482"/>
    </location>
</feature>
<dbReference type="CDD" id="cd02966">
    <property type="entry name" value="TlpA_like_family"/>
    <property type="match status" value="1"/>
</dbReference>
<dbReference type="InterPro" id="IPR036249">
    <property type="entry name" value="Thioredoxin-like_sf"/>
</dbReference>
<dbReference type="InterPro" id="IPR050955">
    <property type="entry name" value="Plant_Biomass_Hydrol_Est"/>
</dbReference>
<dbReference type="InterPro" id="IPR013766">
    <property type="entry name" value="Thioredoxin_domain"/>
</dbReference>
<dbReference type="SUPFAM" id="SSF53474">
    <property type="entry name" value="alpha/beta-Hydrolases"/>
    <property type="match status" value="1"/>
</dbReference>
<dbReference type="EMBL" id="CP155447">
    <property type="protein sequence ID" value="XBH06201.1"/>
    <property type="molecule type" value="Genomic_DNA"/>
</dbReference>
<keyword evidence="1" id="KW-0732">Signal</keyword>
<dbReference type="RefSeq" id="WP_406699051.1">
    <property type="nucleotide sequence ID" value="NZ_CP155447.1"/>
</dbReference>
<dbReference type="PROSITE" id="PS51352">
    <property type="entry name" value="THIOREDOXIN_2"/>
    <property type="match status" value="1"/>
</dbReference>
<gene>
    <name evidence="4" type="ORF">V5E97_09240</name>
</gene>
<dbReference type="SUPFAM" id="SSF52833">
    <property type="entry name" value="Thioredoxin-like"/>
    <property type="match status" value="1"/>
</dbReference>
<dbReference type="PANTHER" id="PTHR43037:SF1">
    <property type="entry name" value="BLL1128 PROTEIN"/>
    <property type="match status" value="1"/>
</dbReference>